<evidence type="ECO:0000313" key="11">
    <source>
        <dbReference type="EMBL" id="MCO6051041.1"/>
    </source>
</evidence>
<keyword evidence="11" id="KW-0282">Flagellum</keyword>
<keyword evidence="6 7" id="KW-0975">Bacterial flagellum</keyword>
<dbReference type="SUPFAM" id="SSF64518">
    <property type="entry name" value="Phase 1 flagellin"/>
    <property type="match status" value="1"/>
</dbReference>
<dbReference type="InterPro" id="IPR002371">
    <property type="entry name" value="FlgK"/>
</dbReference>
<comment type="subcellular location">
    <subcellularLocation>
        <location evidence="1 7">Bacterial flagellum</location>
    </subcellularLocation>
    <subcellularLocation>
        <location evidence="2 7">Secreted</location>
    </subcellularLocation>
</comment>
<evidence type="ECO:0000256" key="5">
    <source>
        <dbReference type="ARBA" id="ARBA00022525"/>
    </source>
</evidence>
<keyword evidence="12" id="KW-1185">Reference proteome</keyword>
<dbReference type="InterPro" id="IPR010930">
    <property type="entry name" value="Flg_bb/hook_C_dom"/>
</dbReference>
<dbReference type="Pfam" id="PF06429">
    <property type="entry name" value="Flg_bbr_C"/>
    <property type="match status" value="1"/>
</dbReference>
<sequence length="481" mass="49267">MSLSTALTIAQSALGSTSRQVGTVSRNVANVNNADYNRRTAVQVTTVPGARVAQIQRAADEQLLRQNIAAISAYSGQSTLSAGLDRLTTSVNGVDNASAAATALSKLATALQTYSATPSNNNLAAVAVQSARDVVTALNEGSAAIQNTRQQADEEIASSVSQLNDLLKKFEQANNEVVSGTRLGRDTSDALDARDATLKQIAELVPVSAITRGSNDVVLVTNDGTTLFETTPREVKFTQTFGFGANTSGNAVTIDGVPVKGGSGASGKIAGLVELRDGATVKLQAQLDEVARGVIMAFRETDQTGGGSLDKAGLFSWSGGPDLPGASLQSGLAAAITVNAAFDVAQGGNPVLLRDGGANGTAYKANTTNSASYASLIIGYGDRLEAPIAFDPAAGLGASAGLNTFASASVGWLDGARQQATTGAETNEALVSRISEALSNATGVNQDTEMSLLLDLENSYQATARLIKAVDEMMQSLMAAV</sequence>
<dbReference type="PRINTS" id="PR01005">
    <property type="entry name" value="FLGHOOKAP1"/>
</dbReference>
<evidence type="ECO:0000259" key="9">
    <source>
        <dbReference type="Pfam" id="PF06429"/>
    </source>
</evidence>
<dbReference type="InterPro" id="IPR053927">
    <property type="entry name" value="FlgK_helical"/>
</dbReference>
<dbReference type="NCBIfam" id="TIGR02492">
    <property type="entry name" value="flgK_ends"/>
    <property type="match status" value="1"/>
</dbReference>
<evidence type="ECO:0000256" key="3">
    <source>
        <dbReference type="ARBA" id="ARBA00009677"/>
    </source>
</evidence>
<comment type="similarity">
    <text evidence="3 7">Belongs to the flagella basal body rod proteins family.</text>
</comment>
<organism evidence="11 12">
    <name type="scientific">Mesorhizobium liriopis</name>
    <dbReference type="NCBI Taxonomy" id="2953882"/>
    <lineage>
        <taxon>Bacteria</taxon>
        <taxon>Pseudomonadati</taxon>
        <taxon>Pseudomonadota</taxon>
        <taxon>Alphaproteobacteria</taxon>
        <taxon>Hyphomicrobiales</taxon>
        <taxon>Phyllobacteriaceae</taxon>
        <taxon>Mesorhizobium</taxon>
    </lineage>
</organism>
<dbReference type="PANTHER" id="PTHR30033">
    <property type="entry name" value="FLAGELLAR HOOK-ASSOCIATED PROTEIN 1"/>
    <property type="match status" value="1"/>
</dbReference>
<gene>
    <name evidence="7 11" type="primary">flgK</name>
    <name evidence="11" type="ORF">NGM99_14755</name>
</gene>
<dbReference type="EMBL" id="JAMXQS010000007">
    <property type="protein sequence ID" value="MCO6051041.1"/>
    <property type="molecule type" value="Genomic_DNA"/>
</dbReference>
<evidence type="ECO:0000256" key="2">
    <source>
        <dbReference type="ARBA" id="ARBA00004613"/>
    </source>
</evidence>
<evidence type="ECO:0000313" key="12">
    <source>
        <dbReference type="Proteomes" id="UP001205906"/>
    </source>
</evidence>
<evidence type="ECO:0000256" key="1">
    <source>
        <dbReference type="ARBA" id="ARBA00004365"/>
    </source>
</evidence>
<dbReference type="RefSeq" id="WP_252820232.1">
    <property type="nucleotide sequence ID" value="NZ_JAMXQS010000007.1"/>
</dbReference>
<proteinExistence type="inferred from homology"/>
<dbReference type="Pfam" id="PF22638">
    <property type="entry name" value="FlgK_D1"/>
    <property type="match status" value="1"/>
</dbReference>
<name>A0ABT1C876_9HYPH</name>
<evidence type="ECO:0000256" key="4">
    <source>
        <dbReference type="ARBA" id="ARBA00016244"/>
    </source>
</evidence>
<feature type="domain" description="Flagellar basal-body/hook protein C-terminal" evidence="9">
    <location>
        <begin position="441"/>
        <end position="478"/>
    </location>
</feature>
<protein>
    <recommendedName>
        <fullName evidence="4 7">Flagellar hook-associated protein 1</fullName>
        <shortName evidence="7">HAP1</shortName>
    </recommendedName>
</protein>
<feature type="domain" description="Flagellar hook-associated protein FlgK helical" evidence="10">
    <location>
        <begin position="96"/>
        <end position="305"/>
    </location>
</feature>
<keyword evidence="5 7" id="KW-0964">Secreted</keyword>
<feature type="coiled-coil region" evidence="8">
    <location>
        <begin position="149"/>
        <end position="176"/>
    </location>
</feature>
<evidence type="ECO:0000259" key="10">
    <source>
        <dbReference type="Pfam" id="PF22638"/>
    </source>
</evidence>
<comment type="caution">
    <text evidence="11">The sequence shown here is derived from an EMBL/GenBank/DDBJ whole genome shotgun (WGS) entry which is preliminary data.</text>
</comment>
<keyword evidence="11" id="KW-0969">Cilium</keyword>
<reference evidence="11 12" key="1">
    <citation type="submission" date="2022-06" db="EMBL/GenBank/DDBJ databases">
        <title>Mesorhizobium sp. strain RP14 Genome sequencing and assembly.</title>
        <authorList>
            <person name="Kim I."/>
        </authorList>
    </citation>
    <scope>NUCLEOTIDE SEQUENCE [LARGE SCALE GENOMIC DNA]</scope>
    <source>
        <strain evidence="12">RP14(2022)</strain>
    </source>
</reference>
<dbReference type="PANTHER" id="PTHR30033:SF1">
    <property type="entry name" value="FLAGELLAR HOOK-ASSOCIATED PROTEIN 1"/>
    <property type="match status" value="1"/>
</dbReference>
<dbReference type="Proteomes" id="UP001205906">
    <property type="component" value="Unassembled WGS sequence"/>
</dbReference>
<keyword evidence="8" id="KW-0175">Coiled coil</keyword>
<evidence type="ECO:0000256" key="6">
    <source>
        <dbReference type="ARBA" id="ARBA00023143"/>
    </source>
</evidence>
<evidence type="ECO:0000256" key="7">
    <source>
        <dbReference type="RuleBase" id="RU362065"/>
    </source>
</evidence>
<accession>A0ABT1C876</accession>
<keyword evidence="11" id="KW-0966">Cell projection</keyword>
<evidence type="ECO:0000256" key="8">
    <source>
        <dbReference type="SAM" id="Coils"/>
    </source>
</evidence>